<feature type="transmembrane region" description="Helical" evidence="4">
    <location>
        <begin position="118"/>
        <end position="137"/>
    </location>
</feature>
<evidence type="ECO:0000256" key="3">
    <source>
        <dbReference type="ARBA" id="ARBA00023136"/>
    </source>
</evidence>
<dbReference type="EMBL" id="RRZB01000060">
    <property type="protein sequence ID" value="MBE0465104.1"/>
    <property type="molecule type" value="Genomic_DNA"/>
</dbReference>
<evidence type="ECO:0000256" key="1">
    <source>
        <dbReference type="ARBA" id="ARBA00022692"/>
    </source>
</evidence>
<feature type="transmembrane region" description="Helical" evidence="4">
    <location>
        <begin position="275"/>
        <end position="300"/>
    </location>
</feature>
<dbReference type="Pfam" id="PF07690">
    <property type="entry name" value="MFS_1"/>
    <property type="match status" value="1"/>
</dbReference>
<organism evidence="6 7">
    <name type="scientific">Halomonas colorata</name>
    <dbReference type="NCBI Taxonomy" id="2742615"/>
    <lineage>
        <taxon>Bacteria</taxon>
        <taxon>Pseudomonadati</taxon>
        <taxon>Pseudomonadota</taxon>
        <taxon>Gammaproteobacteria</taxon>
        <taxon>Oceanospirillales</taxon>
        <taxon>Halomonadaceae</taxon>
        <taxon>Halomonas</taxon>
    </lineage>
</organism>
<feature type="transmembrane region" description="Helical" evidence="4">
    <location>
        <begin position="421"/>
        <end position="442"/>
    </location>
</feature>
<dbReference type="RefSeq" id="WP_192539542.1">
    <property type="nucleotide sequence ID" value="NZ_JABUZA010000060.1"/>
</dbReference>
<dbReference type="CDD" id="cd17353">
    <property type="entry name" value="MFS_OFA_like"/>
    <property type="match status" value="1"/>
</dbReference>
<protein>
    <submittedName>
        <fullName evidence="6">OFA family MFS transporter</fullName>
    </submittedName>
</protein>
<feature type="transmembrane region" description="Helical" evidence="4">
    <location>
        <begin position="143"/>
        <end position="162"/>
    </location>
</feature>
<proteinExistence type="predicted"/>
<dbReference type="InterPro" id="IPR011701">
    <property type="entry name" value="MFS"/>
</dbReference>
<evidence type="ECO:0000259" key="5">
    <source>
        <dbReference type="PROSITE" id="PS50850"/>
    </source>
</evidence>
<evidence type="ECO:0000313" key="6">
    <source>
        <dbReference type="EMBL" id="MBE0465104.1"/>
    </source>
</evidence>
<dbReference type="InterPro" id="IPR036259">
    <property type="entry name" value="MFS_trans_sf"/>
</dbReference>
<dbReference type="PANTHER" id="PTHR11360">
    <property type="entry name" value="MONOCARBOXYLATE TRANSPORTER"/>
    <property type="match status" value="1"/>
</dbReference>
<comment type="caution">
    <text evidence="6">The sequence shown here is derived from an EMBL/GenBank/DDBJ whole genome shotgun (WGS) entry which is preliminary data.</text>
</comment>
<reference evidence="6 7" key="1">
    <citation type="submission" date="2020-07" db="EMBL/GenBank/DDBJ databases">
        <title>Halophilic bacteria isolated from french cheeses.</title>
        <authorList>
            <person name="Kothe C.I."/>
            <person name="Farah-Kraiem B."/>
            <person name="Renault P."/>
            <person name="Dridi B."/>
        </authorList>
    </citation>
    <scope>NUCLEOTIDE SEQUENCE [LARGE SCALE GENOMIC DNA]</scope>
    <source>
        <strain evidence="6 7">FME20</strain>
    </source>
</reference>
<name>A0ABR9G2J8_9GAMM</name>
<dbReference type="PANTHER" id="PTHR11360:SF317">
    <property type="entry name" value="MAJOR FACILITATOR SUPERFAMILY (MFS) PROFILE DOMAIN-CONTAINING PROTEIN-RELATED"/>
    <property type="match status" value="1"/>
</dbReference>
<feature type="domain" description="Major facilitator superfamily (MFS) profile" evidence="5">
    <location>
        <begin position="39"/>
        <end position="484"/>
    </location>
</feature>
<keyword evidence="7" id="KW-1185">Reference proteome</keyword>
<keyword evidence="3 4" id="KW-0472">Membrane</keyword>
<dbReference type="Gene3D" id="1.20.1250.20">
    <property type="entry name" value="MFS general substrate transporter like domains"/>
    <property type="match status" value="2"/>
</dbReference>
<evidence type="ECO:0000256" key="2">
    <source>
        <dbReference type="ARBA" id="ARBA00022989"/>
    </source>
</evidence>
<dbReference type="InterPro" id="IPR020846">
    <property type="entry name" value="MFS_dom"/>
</dbReference>
<feature type="transmembrane region" description="Helical" evidence="4">
    <location>
        <begin position="462"/>
        <end position="479"/>
    </location>
</feature>
<feature type="transmembrane region" description="Helical" evidence="4">
    <location>
        <begin position="88"/>
        <end position="106"/>
    </location>
</feature>
<evidence type="ECO:0000313" key="7">
    <source>
        <dbReference type="Proteomes" id="UP001645038"/>
    </source>
</evidence>
<feature type="transmembrane region" description="Helical" evidence="4">
    <location>
        <begin position="384"/>
        <end position="409"/>
    </location>
</feature>
<evidence type="ECO:0000256" key="4">
    <source>
        <dbReference type="SAM" id="Phobius"/>
    </source>
</evidence>
<keyword evidence="1 4" id="KW-0812">Transmembrane</keyword>
<accession>A0ABR9G2J8</accession>
<feature type="transmembrane region" description="Helical" evidence="4">
    <location>
        <begin position="516"/>
        <end position="540"/>
    </location>
</feature>
<sequence length="547" mass="57470">MSESIALERHAGFFDRENTIAGPNFNRWLVPTAALAIHLCIGMAYGFSVFWLPMATLIPASEVAASCGDIGLLQALTSTSCNWAVSHVTYTFGIFIAMLGISAALWGAWLEHAGPRKAGAIAALCWGGGMVLGGVGVMTHQLWLLYLGCGVLGGIGQGLGYITPVSTLIKWFPDRRGMATGFAIMGYGGGAMVGAPLAVWLMDHFSAGGGTGVAETLIVMGMIYFIVMSAGALGFRVPPNGWKPQGWEPSSSQKANAMITQGHVHLNKAWKTKQFWLIWSVLFLNVTAGIAVISMASPMLQDVFGGALLGLEDTGAAMTAAQQTAIAAAAAGLVGLISLFNSVGRLFWASLSDKLGRKNTYYIFFVLGIITYCLLPTWGHMGLAAMFVISICLILSMYGGGFATVPAYLADIFGTQMVGAIHGRLLTAWTAAGLIGPVVIALIREAQLAAGIAPALVYDRTLYIMAGLLLLGLICNSLIKPVDSSLQMTEAELAHERALQHDTGVSNNAQTAARGAFGITGVLAWLAVGVPFLIGLYIALAKAAALF</sequence>
<dbReference type="InterPro" id="IPR050327">
    <property type="entry name" value="Proton-linked_MCT"/>
</dbReference>
<feature type="transmembrane region" description="Helical" evidence="4">
    <location>
        <begin position="28"/>
        <end position="52"/>
    </location>
</feature>
<dbReference type="SUPFAM" id="SSF103473">
    <property type="entry name" value="MFS general substrate transporter"/>
    <property type="match status" value="1"/>
</dbReference>
<feature type="transmembrane region" description="Helical" evidence="4">
    <location>
        <begin position="320"/>
        <end position="340"/>
    </location>
</feature>
<feature type="transmembrane region" description="Helical" evidence="4">
    <location>
        <begin position="361"/>
        <end position="378"/>
    </location>
</feature>
<feature type="transmembrane region" description="Helical" evidence="4">
    <location>
        <begin position="182"/>
        <end position="201"/>
    </location>
</feature>
<gene>
    <name evidence="6" type="ORF">EI547_16845</name>
</gene>
<keyword evidence="2 4" id="KW-1133">Transmembrane helix</keyword>
<dbReference type="PROSITE" id="PS50850">
    <property type="entry name" value="MFS"/>
    <property type="match status" value="1"/>
</dbReference>
<feature type="transmembrane region" description="Helical" evidence="4">
    <location>
        <begin position="213"/>
        <end position="235"/>
    </location>
</feature>
<dbReference type="Proteomes" id="UP001645038">
    <property type="component" value="Unassembled WGS sequence"/>
</dbReference>